<dbReference type="Proteomes" id="UP000540266">
    <property type="component" value="Chromosome"/>
</dbReference>
<sequence>MEAKLKILGFYNSLGLPGLLRPIFVDTSGRNFAAITDETGIITDFEVVSPEEIIKQNLYDSQGDSKGFYGIGEEINHGFLLPDGRFIYLPNTESLIILLNTITSSEMLNDFPFIGLSLARKIGSYQVEGRFADLCVRKIFHKSPDIAAGWVRCGAMSDQARMIAQETFLECAKDGGGPLEWHLFSDRREFKVWVSRKISELFMEVDPIAEAQANLTYGMFDISKYQLPTMPLRLILLAGSEESLIDESADLRQSLQHLLQEGCQVISFGLTKNRSFVEVKASKDYLSAYWRYPRPTFSVDIFIDQMWRKFPDFG</sequence>
<evidence type="ECO:0000313" key="2">
    <source>
        <dbReference type="Proteomes" id="UP000540266"/>
    </source>
</evidence>
<organism evidence="1 2">
    <name type="scientific">Rhizobium phaseoli</name>
    <dbReference type="NCBI Taxonomy" id="396"/>
    <lineage>
        <taxon>Bacteria</taxon>
        <taxon>Pseudomonadati</taxon>
        <taxon>Pseudomonadota</taxon>
        <taxon>Alphaproteobacteria</taxon>
        <taxon>Hyphomicrobiales</taxon>
        <taxon>Rhizobiaceae</taxon>
        <taxon>Rhizobium/Agrobacterium group</taxon>
        <taxon>Rhizobium</taxon>
    </lineage>
</organism>
<name>A0A7X6FA57_9HYPH</name>
<dbReference type="RefSeq" id="WP_167860880.1">
    <property type="nucleotide sequence ID" value="NZ_CP064931.1"/>
</dbReference>
<dbReference type="EMBL" id="CP064931">
    <property type="protein sequence ID" value="QPK09188.1"/>
    <property type="molecule type" value="Genomic_DNA"/>
</dbReference>
<evidence type="ECO:0000313" key="1">
    <source>
        <dbReference type="EMBL" id="QPK09188.1"/>
    </source>
</evidence>
<accession>A0A7X6FA57</accession>
<reference evidence="1 2" key="1">
    <citation type="submission" date="2020-11" db="EMBL/GenBank/DDBJ databases">
        <title>Indigenous Rhizobia Nodulating Common beans in Western Kenya.</title>
        <authorList>
            <person name="Wekesa C.S."/>
            <person name="Oelmueller R."/>
            <person name="Furch A.C."/>
        </authorList>
    </citation>
    <scope>NUCLEOTIDE SEQUENCE [LARGE SCALE GENOMIC DNA]</scope>
    <source>
        <strain evidence="2">BS3</strain>
    </source>
</reference>
<dbReference type="AlphaFoldDB" id="A0A7X6FA57"/>
<gene>
    <name evidence="1" type="ORF">HER27_000975</name>
</gene>
<proteinExistence type="predicted"/>
<protein>
    <submittedName>
        <fullName evidence="1">Uncharacterized protein</fullName>
    </submittedName>
</protein>